<dbReference type="CDD" id="cd22093">
    <property type="entry name" value="F-box_FBXO15"/>
    <property type="match status" value="1"/>
</dbReference>
<sequence length="397" mass="44779">MFRNSLVTPIINSSSSNSSGTTTQPFAIINSNNNNSNNNTGQQQEQSSTSTTPTSTSLPSSLSNSITFNYPNLFSQHINSNTFLNTFNGVGHASSHEFDQKRILLSQEQIMKHPDESSIENINNSFLHISNNPFFMGNAGIKLKAQQQQDLEEFQFFKNLPIEIILQIFEYLDVLELLRISMTNRLFYQLSNDEKLWKELCSYKYGLGKINSKFYSTWKSYFRSCRVYKAKWDNVKKGKMILTNQNRTVTHAGDYLGSYQSIRGSEPLVSGLTYFEFYINTLSQNQTGFHLVIGLVPESFNIYQTYLTSNGYGYLADGRISHNSGNGINYSQGFVQGSKVGVLFDQDQNTITFYLNGKSQGIAFRDVQPGVYYPGVSLLTGGQSVSLVEYPEFPKLS</sequence>
<dbReference type="InterPro" id="IPR036047">
    <property type="entry name" value="F-box-like_dom_sf"/>
</dbReference>
<accession>A0A152A5E0</accession>
<dbReference type="Pfam" id="PF12937">
    <property type="entry name" value="F-box-like"/>
    <property type="match status" value="1"/>
</dbReference>
<dbReference type="InterPro" id="IPR003877">
    <property type="entry name" value="SPRY_dom"/>
</dbReference>
<dbReference type="SMART" id="SM00256">
    <property type="entry name" value="FBOX"/>
    <property type="match status" value="1"/>
</dbReference>
<dbReference type="InterPro" id="IPR001810">
    <property type="entry name" value="F-box_dom"/>
</dbReference>
<feature type="compositionally biased region" description="Polar residues" evidence="1">
    <location>
        <begin position="1"/>
        <end position="11"/>
    </location>
</feature>
<protein>
    <recommendedName>
        <fullName evidence="6">F-box domain-containing protein</fullName>
    </recommendedName>
</protein>
<dbReference type="Gene3D" id="2.60.120.920">
    <property type="match status" value="1"/>
</dbReference>
<dbReference type="SUPFAM" id="SSF81383">
    <property type="entry name" value="F-box domain"/>
    <property type="match status" value="1"/>
</dbReference>
<dbReference type="InterPro" id="IPR050672">
    <property type="entry name" value="FBXO45-Fsn/SPSB_families"/>
</dbReference>
<dbReference type="EMBL" id="LODT01000010">
    <property type="protein sequence ID" value="KYR01315.1"/>
    <property type="molecule type" value="Genomic_DNA"/>
</dbReference>
<feature type="compositionally biased region" description="Low complexity" evidence="1">
    <location>
        <begin position="30"/>
        <end position="61"/>
    </location>
</feature>
<dbReference type="PANTHER" id="PTHR12245">
    <property type="entry name" value="SPRY DOMAIN CONTAINING SOCS BOX PROTEIN"/>
    <property type="match status" value="1"/>
</dbReference>
<keyword evidence="5" id="KW-1185">Reference proteome</keyword>
<evidence type="ECO:0000313" key="5">
    <source>
        <dbReference type="Proteomes" id="UP000076078"/>
    </source>
</evidence>
<dbReference type="InterPro" id="IPR001870">
    <property type="entry name" value="B30.2/SPRY"/>
</dbReference>
<dbReference type="STRING" id="361077.A0A152A5E0"/>
<dbReference type="OrthoDB" id="18378at2759"/>
<dbReference type="PROSITE" id="PS50181">
    <property type="entry name" value="FBOX"/>
    <property type="match status" value="1"/>
</dbReference>
<gene>
    <name evidence="4" type="ORF">DLAC_02037</name>
</gene>
<dbReference type="CDD" id="cd11709">
    <property type="entry name" value="SPRY"/>
    <property type="match status" value="1"/>
</dbReference>
<dbReference type="SUPFAM" id="SSF49899">
    <property type="entry name" value="Concanavalin A-like lectins/glucanases"/>
    <property type="match status" value="1"/>
</dbReference>
<dbReference type="AlphaFoldDB" id="A0A152A5E0"/>
<dbReference type="InParanoid" id="A0A152A5E0"/>
<organism evidence="4 5">
    <name type="scientific">Tieghemostelium lacteum</name>
    <name type="common">Slime mold</name>
    <name type="synonym">Dictyostelium lacteum</name>
    <dbReference type="NCBI Taxonomy" id="361077"/>
    <lineage>
        <taxon>Eukaryota</taxon>
        <taxon>Amoebozoa</taxon>
        <taxon>Evosea</taxon>
        <taxon>Eumycetozoa</taxon>
        <taxon>Dictyostelia</taxon>
        <taxon>Dictyosteliales</taxon>
        <taxon>Raperosteliaceae</taxon>
        <taxon>Tieghemostelium</taxon>
    </lineage>
</organism>
<evidence type="ECO:0000256" key="1">
    <source>
        <dbReference type="SAM" id="MobiDB-lite"/>
    </source>
</evidence>
<dbReference type="PANTHER" id="PTHR12245:SF5">
    <property type="entry name" value="SPRY DOMAIN-CONTAINING SOCS BOX PROTEIN 3"/>
    <property type="match status" value="1"/>
</dbReference>
<feature type="region of interest" description="Disordered" evidence="1">
    <location>
        <begin position="1"/>
        <end position="61"/>
    </location>
</feature>
<evidence type="ECO:0000313" key="4">
    <source>
        <dbReference type="EMBL" id="KYR01315.1"/>
    </source>
</evidence>
<evidence type="ECO:0000259" key="2">
    <source>
        <dbReference type="PROSITE" id="PS50181"/>
    </source>
</evidence>
<dbReference type="SMART" id="SM00449">
    <property type="entry name" value="SPRY"/>
    <property type="match status" value="1"/>
</dbReference>
<dbReference type="PROSITE" id="PS50188">
    <property type="entry name" value="B302_SPRY"/>
    <property type="match status" value="1"/>
</dbReference>
<name>A0A152A5E0_TIELA</name>
<feature type="domain" description="F-box" evidence="2">
    <location>
        <begin position="154"/>
        <end position="200"/>
    </location>
</feature>
<reference evidence="4 5" key="1">
    <citation type="submission" date="2015-12" db="EMBL/GenBank/DDBJ databases">
        <title>Dictyostelia acquired genes for synthesis and detection of signals that induce cell-type specialization by lateral gene transfer from prokaryotes.</title>
        <authorList>
            <person name="Gloeckner G."/>
            <person name="Schaap P."/>
        </authorList>
    </citation>
    <scope>NUCLEOTIDE SEQUENCE [LARGE SCALE GENOMIC DNA]</scope>
    <source>
        <strain evidence="4 5">TK</strain>
    </source>
</reference>
<dbReference type="Proteomes" id="UP000076078">
    <property type="component" value="Unassembled WGS sequence"/>
</dbReference>
<feature type="domain" description="B30.2/SPRY" evidence="3">
    <location>
        <begin position="209"/>
        <end position="395"/>
    </location>
</feature>
<dbReference type="OMA" id="HASSHEF"/>
<evidence type="ECO:0000259" key="3">
    <source>
        <dbReference type="PROSITE" id="PS50188"/>
    </source>
</evidence>
<evidence type="ECO:0008006" key="6">
    <source>
        <dbReference type="Google" id="ProtNLM"/>
    </source>
</evidence>
<dbReference type="InterPro" id="IPR043136">
    <property type="entry name" value="B30.2/SPRY_sf"/>
</dbReference>
<comment type="caution">
    <text evidence="4">The sequence shown here is derived from an EMBL/GenBank/DDBJ whole genome shotgun (WGS) entry which is preliminary data.</text>
</comment>
<dbReference type="Gene3D" id="1.20.1280.50">
    <property type="match status" value="1"/>
</dbReference>
<dbReference type="Pfam" id="PF00622">
    <property type="entry name" value="SPRY"/>
    <property type="match status" value="1"/>
</dbReference>
<proteinExistence type="predicted"/>
<dbReference type="InterPro" id="IPR013320">
    <property type="entry name" value="ConA-like_dom_sf"/>
</dbReference>